<evidence type="ECO:0000256" key="4">
    <source>
        <dbReference type="RuleBase" id="RU003345"/>
    </source>
</evidence>
<organism evidence="6 7">
    <name type="scientific">Nocardia nova SH22a</name>
    <dbReference type="NCBI Taxonomy" id="1415166"/>
    <lineage>
        <taxon>Bacteria</taxon>
        <taxon>Bacillati</taxon>
        <taxon>Actinomycetota</taxon>
        <taxon>Actinomycetes</taxon>
        <taxon>Mycobacteriales</taxon>
        <taxon>Nocardiaceae</taxon>
        <taxon>Nocardia</taxon>
    </lineage>
</organism>
<dbReference type="InterPro" id="IPR015590">
    <property type="entry name" value="Aldehyde_DH_dom"/>
</dbReference>
<dbReference type="RefSeq" id="WP_025351245.1">
    <property type="nucleotide sequence ID" value="NZ_CP006850.1"/>
</dbReference>
<evidence type="ECO:0000313" key="7">
    <source>
        <dbReference type="Proteomes" id="UP000019150"/>
    </source>
</evidence>
<dbReference type="PROSITE" id="PS00687">
    <property type="entry name" value="ALDEHYDE_DEHYDR_GLU"/>
    <property type="match status" value="1"/>
</dbReference>
<feature type="active site" evidence="3">
    <location>
        <position position="252"/>
    </location>
</feature>
<dbReference type="InterPro" id="IPR016161">
    <property type="entry name" value="Ald_DH/histidinol_DH"/>
</dbReference>
<evidence type="ECO:0000313" key="6">
    <source>
        <dbReference type="EMBL" id="AHH19858.1"/>
    </source>
</evidence>
<dbReference type="Pfam" id="PF00171">
    <property type="entry name" value="Aldedh"/>
    <property type="match status" value="1"/>
</dbReference>
<dbReference type="AlphaFoldDB" id="W5TLQ4"/>
<dbReference type="Proteomes" id="UP000019150">
    <property type="component" value="Chromosome"/>
</dbReference>
<keyword evidence="2 4" id="KW-0560">Oxidoreductase</keyword>
<evidence type="ECO:0000259" key="5">
    <source>
        <dbReference type="Pfam" id="PF00171"/>
    </source>
</evidence>
<dbReference type="STRING" id="1415166.NONO_c50740"/>
<dbReference type="InterPro" id="IPR016163">
    <property type="entry name" value="Ald_DH_C"/>
</dbReference>
<evidence type="ECO:0000256" key="3">
    <source>
        <dbReference type="PROSITE-ProRule" id="PRU10007"/>
    </source>
</evidence>
<dbReference type="SUPFAM" id="SSF53720">
    <property type="entry name" value="ALDH-like"/>
    <property type="match status" value="1"/>
</dbReference>
<protein>
    <submittedName>
        <fullName evidence="6">Aldehyde dehydrogenase</fullName>
    </submittedName>
</protein>
<dbReference type="CDD" id="cd07139">
    <property type="entry name" value="ALDH_AldA-Rv0768"/>
    <property type="match status" value="1"/>
</dbReference>
<dbReference type="Gene3D" id="3.40.309.10">
    <property type="entry name" value="Aldehyde Dehydrogenase, Chain A, domain 2"/>
    <property type="match status" value="1"/>
</dbReference>
<dbReference type="eggNOG" id="COG1012">
    <property type="taxonomic scope" value="Bacteria"/>
</dbReference>
<dbReference type="OrthoDB" id="6882680at2"/>
<reference evidence="6 7" key="1">
    <citation type="journal article" date="2014" name="Appl. Environ. Microbiol.">
        <title>Insights into the Microbial Degradation of Rubber and Gutta-Percha by Analysis of the Complete Genome of Nocardia nova SH22a.</title>
        <authorList>
            <person name="Luo Q."/>
            <person name="Hiessl S."/>
            <person name="Poehlein A."/>
            <person name="Daniel R."/>
            <person name="Steinbuchel A."/>
        </authorList>
    </citation>
    <scope>NUCLEOTIDE SEQUENCE [LARGE SCALE GENOMIC DNA]</scope>
    <source>
        <strain evidence="6">SH22a</strain>
    </source>
</reference>
<comment type="similarity">
    <text evidence="1 4">Belongs to the aldehyde dehydrogenase family.</text>
</comment>
<feature type="domain" description="Aldehyde dehydrogenase" evidence="5">
    <location>
        <begin position="16"/>
        <end position="476"/>
    </location>
</feature>
<dbReference type="KEGG" id="nno:NONO_c50740"/>
<accession>W5TLQ4</accession>
<dbReference type="PANTHER" id="PTHR42804:SF1">
    <property type="entry name" value="ALDEHYDE DEHYDROGENASE-RELATED"/>
    <property type="match status" value="1"/>
</dbReference>
<dbReference type="Gene3D" id="3.40.605.10">
    <property type="entry name" value="Aldehyde Dehydrogenase, Chain A, domain 1"/>
    <property type="match status" value="1"/>
</dbReference>
<name>W5TLQ4_9NOCA</name>
<evidence type="ECO:0000256" key="1">
    <source>
        <dbReference type="ARBA" id="ARBA00009986"/>
    </source>
</evidence>
<dbReference type="FunFam" id="3.40.605.10:FF:000007">
    <property type="entry name" value="NAD/NADP-dependent betaine aldehyde dehydrogenase"/>
    <property type="match status" value="1"/>
</dbReference>
<keyword evidence="7" id="KW-1185">Reference proteome</keyword>
<dbReference type="HOGENOM" id="CLU_005391_0_2_11"/>
<dbReference type="PANTHER" id="PTHR42804">
    <property type="entry name" value="ALDEHYDE DEHYDROGENASE"/>
    <property type="match status" value="1"/>
</dbReference>
<dbReference type="EMBL" id="CP006850">
    <property type="protein sequence ID" value="AHH19858.1"/>
    <property type="molecule type" value="Genomic_DNA"/>
</dbReference>
<evidence type="ECO:0000256" key="2">
    <source>
        <dbReference type="ARBA" id="ARBA00023002"/>
    </source>
</evidence>
<dbReference type="InterPro" id="IPR016162">
    <property type="entry name" value="Ald_DH_N"/>
</dbReference>
<gene>
    <name evidence="6" type="ORF">NONO_c50740</name>
</gene>
<dbReference type="FunFam" id="3.40.309.10:FF:000012">
    <property type="entry name" value="Betaine aldehyde dehydrogenase"/>
    <property type="match status" value="1"/>
</dbReference>
<dbReference type="PATRIC" id="fig|1415166.3.peg.5233"/>
<dbReference type="InterPro" id="IPR029510">
    <property type="entry name" value="Ald_DH_CS_GLU"/>
</dbReference>
<dbReference type="GO" id="GO:0016620">
    <property type="term" value="F:oxidoreductase activity, acting on the aldehyde or oxo group of donors, NAD or NADP as acceptor"/>
    <property type="evidence" value="ECO:0007669"/>
    <property type="project" value="InterPro"/>
</dbReference>
<proteinExistence type="inferred from homology"/>
<sequence>MDTTPDRTALFIDGAWTAPTSTATVDVIEAATEKVLGTAALGVAADVDAAVAAARRALVSWRAVGAAERADLLDRFAAALKSRAGRTAVLTSRENGMPISTSINVNGYAPALMVEYYARLLRAEQRDDVRPSVFGGRTVVRREPVGVVAAITPWNYPQSLAAMKLAPALAAGCTVVLKPSPETALDAYVFAEASVDVGLPPGVLNIVPADREAGACLVEHPGVDKVAFTGSTPAGRAIGEVCGRLLRPVTLELGGKSASLVTADADLDVFADKLLEVSLVNNGQTCHAATRILAPRSRYADVVEAVTETVRALRIGDPLDKATQIGPLVSAAQRDRVLGYIDAGRGDGYRITTGGAVPRDQPVGWYVAPTVFEGVDNSARIAQEEIFGPVLTITPFDDEDEAIAIANDSPYGLGGAVWTTDEERGLAIADRFHSGTVGVNHYLLDLDAPFGGVKASGLGRELGPEGLSPYYSAKSVYFGTR</sequence>